<dbReference type="Proteomes" id="UP000523139">
    <property type="component" value="Unassembled WGS sequence"/>
</dbReference>
<organism evidence="1 2">
    <name type="scientific">Nesterenkonia sedimenti</name>
    <dbReference type="NCBI Taxonomy" id="1463632"/>
    <lineage>
        <taxon>Bacteria</taxon>
        <taxon>Bacillati</taxon>
        <taxon>Actinomycetota</taxon>
        <taxon>Actinomycetes</taxon>
        <taxon>Micrococcales</taxon>
        <taxon>Micrococcaceae</taxon>
        <taxon>Nesterenkonia</taxon>
    </lineage>
</organism>
<accession>A0A7X8YEW2</accession>
<evidence type="ECO:0008006" key="3">
    <source>
        <dbReference type="Google" id="ProtNLM"/>
    </source>
</evidence>
<dbReference type="EMBL" id="JABAHY010000030">
    <property type="protein sequence ID" value="NLS11213.1"/>
    <property type="molecule type" value="Genomic_DNA"/>
</dbReference>
<protein>
    <recommendedName>
        <fullName evidence="3">Pilus assembly protein</fullName>
    </recommendedName>
</protein>
<gene>
    <name evidence="1" type="ORF">HGQ17_14645</name>
</gene>
<proteinExistence type="predicted"/>
<evidence type="ECO:0000313" key="1">
    <source>
        <dbReference type="EMBL" id="NLS11213.1"/>
    </source>
</evidence>
<reference evidence="1 2" key="1">
    <citation type="submission" date="2020-04" db="EMBL/GenBank/DDBJ databases">
        <title>Nesterenkonia sp. nov., isolated from marine sediment.</title>
        <authorList>
            <person name="Zhang G."/>
        </authorList>
    </citation>
    <scope>NUCLEOTIDE SEQUENCE [LARGE SCALE GENOMIC DNA]</scope>
    <source>
        <strain evidence="1 2">MY13</strain>
    </source>
</reference>
<name>A0A7X8YEW2_9MICC</name>
<evidence type="ECO:0000313" key="2">
    <source>
        <dbReference type="Proteomes" id="UP000523139"/>
    </source>
</evidence>
<dbReference type="RefSeq" id="WP_168888696.1">
    <property type="nucleotide sequence ID" value="NZ_JABAHY010000030.1"/>
</dbReference>
<sequence>MSMNEEEGSAVVEFLALAVLLLIPTVWFLVAVAQVQSAAYAVTGAADQAAKVYVTSPHGHQQSAAHSEAAVQRALGDFGIDPGQAEIRQSCSADCQEPGSVVQFDIELRVPVPLVPEFGGWEHRLVTVSASAAQVQHDAAEGAP</sequence>
<dbReference type="AlphaFoldDB" id="A0A7X8YEW2"/>
<keyword evidence="2" id="KW-1185">Reference proteome</keyword>
<comment type="caution">
    <text evidence="1">The sequence shown here is derived from an EMBL/GenBank/DDBJ whole genome shotgun (WGS) entry which is preliminary data.</text>
</comment>